<dbReference type="Proteomes" id="UP000323454">
    <property type="component" value="Unassembled WGS sequence"/>
</dbReference>
<dbReference type="EMBL" id="VUOB01000001">
    <property type="protein sequence ID" value="KAA2267194.1"/>
    <property type="molecule type" value="Genomic_DNA"/>
</dbReference>
<comment type="caution">
    <text evidence="2">The sequence shown here is derived from an EMBL/GenBank/DDBJ whole genome shotgun (WGS) entry which is preliminary data.</text>
</comment>
<feature type="domain" description="DUF397" evidence="1">
    <location>
        <begin position="18"/>
        <end position="70"/>
    </location>
</feature>
<keyword evidence="3" id="KW-1185">Reference proteome</keyword>
<proteinExistence type="predicted"/>
<gene>
    <name evidence="2" type="ORF">F0L68_01350</name>
</gene>
<dbReference type="Pfam" id="PF04149">
    <property type="entry name" value="DUF397"/>
    <property type="match status" value="1"/>
</dbReference>
<dbReference type="OrthoDB" id="4570646at2"/>
<dbReference type="InterPro" id="IPR007278">
    <property type="entry name" value="DUF397"/>
</dbReference>
<reference evidence="2 3" key="2">
    <citation type="submission" date="2019-09" db="EMBL/GenBank/DDBJ databases">
        <authorList>
            <person name="Jin C."/>
        </authorList>
    </citation>
    <scope>NUCLEOTIDE SEQUENCE [LARGE SCALE GENOMIC DNA]</scope>
    <source>
        <strain evidence="2 3">AN110305</strain>
    </source>
</reference>
<accession>A0A5B2XWY0</accession>
<dbReference type="RefSeq" id="WP_149847503.1">
    <property type="nucleotide sequence ID" value="NZ_VUOB01000001.1"/>
</dbReference>
<organism evidence="2 3">
    <name type="scientific">Solihabitans fulvus</name>
    <dbReference type="NCBI Taxonomy" id="1892852"/>
    <lineage>
        <taxon>Bacteria</taxon>
        <taxon>Bacillati</taxon>
        <taxon>Actinomycetota</taxon>
        <taxon>Actinomycetes</taxon>
        <taxon>Pseudonocardiales</taxon>
        <taxon>Pseudonocardiaceae</taxon>
        <taxon>Solihabitans</taxon>
    </lineage>
</organism>
<sequence length="85" mass="8999">MQQCILRNGFSVMFPGSWLSSGQCGPDGGNCVQLNLGFPGVVGIRDSKPSAGPVLVFPRDGWAAFLAAARIGRFDCRVGRVSVSR</sequence>
<name>A0A5B2XWY0_9PSEU</name>
<evidence type="ECO:0000313" key="3">
    <source>
        <dbReference type="Proteomes" id="UP000323454"/>
    </source>
</evidence>
<reference evidence="2 3" key="1">
    <citation type="submission" date="2019-09" db="EMBL/GenBank/DDBJ databases">
        <title>Goodfellowia gen. nov., a new genus of the Pseudonocardineae related to Actinoalloteichus, containing Goodfellowia coeruleoviolacea gen. nov., comb. nov. gen. nov., comb. nov.</title>
        <authorList>
            <person name="Labeda D."/>
        </authorList>
    </citation>
    <scope>NUCLEOTIDE SEQUENCE [LARGE SCALE GENOMIC DNA]</scope>
    <source>
        <strain evidence="2 3">AN110305</strain>
    </source>
</reference>
<evidence type="ECO:0000313" key="2">
    <source>
        <dbReference type="EMBL" id="KAA2267194.1"/>
    </source>
</evidence>
<dbReference type="AlphaFoldDB" id="A0A5B2XWY0"/>
<evidence type="ECO:0000259" key="1">
    <source>
        <dbReference type="Pfam" id="PF04149"/>
    </source>
</evidence>
<protein>
    <submittedName>
        <fullName evidence="2">DUF397 domain-containing protein</fullName>
    </submittedName>
</protein>